<dbReference type="PANTHER" id="PTHR45626:SF22">
    <property type="entry name" value="DNA REPAIR PROTEIN RAD5"/>
    <property type="match status" value="1"/>
</dbReference>
<dbReference type="SMART" id="SM00490">
    <property type="entry name" value="HELICc"/>
    <property type="match status" value="1"/>
</dbReference>
<dbReference type="Gene3D" id="3.40.50.300">
    <property type="entry name" value="P-loop containing nucleotide triphosphate hydrolases"/>
    <property type="match status" value="1"/>
</dbReference>
<keyword evidence="1" id="KW-0547">Nucleotide-binding</keyword>
<protein>
    <submittedName>
        <fullName evidence="5">p-loop containing nucleoside triphosphate hydrolase protein</fullName>
    </submittedName>
</protein>
<keyword evidence="2 5" id="KW-0378">Hydrolase</keyword>
<evidence type="ECO:0000256" key="3">
    <source>
        <dbReference type="ARBA" id="ARBA00022840"/>
    </source>
</evidence>
<organism evidence="5 6">
    <name type="scientific">Neolentinus lepideus HHB14362 ss-1</name>
    <dbReference type="NCBI Taxonomy" id="1314782"/>
    <lineage>
        <taxon>Eukaryota</taxon>
        <taxon>Fungi</taxon>
        <taxon>Dikarya</taxon>
        <taxon>Basidiomycota</taxon>
        <taxon>Agaricomycotina</taxon>
        <taxon>Agaricomycetes</taxon>
        <taxon>Gloeophyllales</taxon>
        <taxon>Gloeophyllaceae</taxon>
        <taxon>Neolentinus</taxon>
    </lineage>
</organism>
<dbReference type="GO" id="GO:0006281">
    <property type="term" value="P:DNA repair"/>
    <property type="evidence" value="ECO:0007669"/>
    <property type="project" value="TreeGrafter"/>
</dbReference>
<dbReference type="EMBL" id="KV425574">
    <property type="protein sequence ID" value="KZT24969.1"/>
    <property type="molecule type" value="Genomic_DNA"/>
</dbReference>
<dbReference type="SUPFAM" id="SSF52540">
    <property type="entry name" value="P-loop containing nucleoside triphosphate hydrolases"/>
    <property type="match status" value="1"/>
</dbReference>
<gene>
    <name evidence="5" type="ORF">NEOLEDRAFT_1134181</name>
</gene>
<dbReference type="GO" id="GO:0005634">
    <property type="term" value="C:nucleus"/>
    <property type="evidence" value="ECO:0007669"/>
    <property type="project" value="TreeGrafter"/>
</dbReference>
<keyword evidence="3" id="KW-0067">ATP-binding</keyword>
<dbReference type="OrthoDB" id="423559at2759"/>
<dbReference type="Proteomes" id="UP000076761">
    <property type="component" value="Unassembled WGS sequence"/>
</dbReference>
<accession>A0A165SCT6</accession>
<dbReference type="PROSITE" id="PS51194">
    <property type="entry name" value="HELICASE_CTER"/>
    <property type="match status" value="1"/>
</dbReference>
<sequence>MLGGTSMLDLVEMVFNRYGIRSLRYDGKMDRESREKALSTFKKSCRPKILLISTKCGGVGLNLVSANRVVNMDLSWNFATESQTYDHVHRLGQEKEVFVKRLIVKDMIEERMLKLQALKTDLANAALGEGTRNLHKLCVKDIVNVGSSTSSTLREDSFANVLVTA</sequence>
<dbReference type="InParanoid" id="A0A165SCT6"/>
<evidence type="ECO:0000313" key="5">
    <source>
        <dbReference type="EMBL" id="KZT24969.1"/>
    </source>
</evidence>
<evidence type="ECO:0000259" key="4">
    <source>
        <dbReference type="PROSITE" id="PS51194"/>
    </source>
</evidence>
<dbReference type="InterPro" id="IPR027417">
    <property type="entry name" value="P-loop_NTPase"/>
</dbReference>
<evidence type="ECO:0000256" key="2">
    <source>
        <dbReference type="ARBA" id="ARBA00022801"/>
    </source>
</evidence>
<evidence type="ECO:0000256" key="1">
    <source>
        <dbReference type="ARBA" id="ARBA00022741"/>
    </source>
</evidence>
<proteinExistence type="predicted"/>
<dbReference type="GO" id="GO:0008094">
    <property type="term" value="F:ATP-dependent activity, acting on DNA"/>
    <property type="evidence" value="ECO:0007669"/>
    <property type="project" value="TreeGrafter"/>
</dbReference>
<dbReference type="InterPro" id="IPR050628">
    <property type="entry name" value="SNF2_RAD54_helicase_TF"/>
</dbReference>
<dbReference type="AlphaFoldDB" id="A0A165SCT6"/>
<dbReference type="InterPro" id="IPR001650">
    <property type="entry name" value="Helicase_C-like"/>
</dbReference>
<evidence type="ECO:0000313" key="6">
    <source>
        <dbReference type="Proteomes" id="UP000076761"/>
    </source>
</evidence>
<dbReference type="GO" id="GO:0016787">
    <property type="term" value="F:hydrolase activity"/>
    <property type="evidence" value="ECO:0007669"/>
    <property type="project" value="UniProtKB-KW"/>
</dbReference>
<reference evidence="5 6" key="1">
    <citation type="journal article" date="2016" name="Mol. Biol. Evol.">
        <title>Comparative Genomics of Early-Diverging Mushroom-Forming Fungi Provides Insights into the Origins of Lignocellulose Decay Capabilities.</title>
        <authorList>
            <person name="Nagy L.G."/>
            <person name="Riley R."/>
            <person name="Tritt A."/>
            <person name="Adam C."/>
            <person name="Daum C."/>
            <person name="Floudas D."/>
            <person name="Sun H."/>
            <person name="Yadav J.S."/>
            <person name="Pangilinan J."/>
            <person name="Larsson K.H."/>
            <person name="Matsuura K."/>
            <person name="Barry K."/>
            <person name="Labutti K."/>
            <person name="Kuo R."/>
            <person name="Ohm R.A."/>
            <person name="Bhattacharya S.S."/>
            <person name="Shirouzu T."/>
            <person name="Yoshinaga Y."/>
            <person name="Martin F.M."/>
            <person name="Grigoriev I.V."/>
            <person name="Hibbett D.S."/>
        </authorList>
    </citation>
    <scope>NUCLEOTIDE SEQUENCE [LARGE SCALE GENOMIC DNA]</scope>
    <source>
        <strain evidence="5 6">HHB14362 ss-1</strain>
    </source>
</reference>
<dbReference type="Pfam" id="PF00271">
    <property type="entry name" value="Helicase_C"/>
    <property type="match status" value="1"/>
</dbReference>
<dbReference type="PANTHER" id="PTHR45626">
    <property type="entry name" value="TRANSCRIPTION TERMINATION FACTOR 2-RELATED"/>
    <property type="match status" value="1"/>
</dbReference>
<dbReference type="CDD" id="cd18793">
    <property type="entry name" value="SF2_C_SNF"/>
    <property type="match status" value="1"/>
</dbReference>
<keyword evidence="6" id="KW-1185">Reference proteome</keyword>
<dbReference type="GO" id="GO:0005524">
    <property type="term" value="F:ATP binding"/>
    <property type="evidence" value="ECO:0007669"/>
    <property type="project" value="UniProtKB-KW"/>
</dbReference>
<name>A0A165SCT6_9AGAM</name>
<dbReference type="InterPro" id="IPR049730">
    <property type="entry name" value="SNF2/RAD54-like_C"/>
</dbReference>
<feature type="domain" description="Helicase C-terminal" evidence="4">
    <location>
        <begin position="1"/>
        <end position="135"/>
    </location>
</feature>
<dbReference type="STRING" id="1314782.A0A165SCT6"/>